<feature type="region of interest" description="Disordered" evidence="1">
    <location>
        <begin position="449"/>
        <end position="469"/>
    </location>
</feature>
<feature type="compositionally biased region" description="Low complexity" evidence="1">
    <location>
        <begin position="449"/>
        <end position="460"/>
    </location>
</feature>
<keyword evidence="3" id="KW-1185">Reference proteome</keyword>
<comment type="caution">
    <text evidence="2">The sequence shown here is derived from an EMBL/GenBank/DDBJ whole genome shotgun (WGS) entry which is preliminary data.</text>
</comment>
<protein>
    <recommendedName>
        <fullName evidence="4">Secreted protein</fullName>
    </recommendedName>
</protein>
<gene>
    <name evidence="2" type="ORF">BJ971_004045</name>
</gene>
<dbReference type="EMBL" id="JACHNH010000001">
    <property type="protein sequence ID" value="MBB4763489.1"/>
    <property type="molecule type" value="Genomic_DNA"/>
</dbReference>
<dbReference type="RefSeq" id="WP_184994800.1">
    <property type="nucleotide sequence ID" value="NZ_BOMK01000011.1"/>
</dbReference>
<dbReference type="Proteomes" id="UP000578112">
    <property type="component" value="Unassembled WGS sequence"/>
</dbReference>
<organism evidence="2 3">
    <name type="scientific">Actinoplanes digitatis</name>
    <dbReference type="NCBI Taxonomy" id="1868"/>
    <lineage>
        <taxon>Bacteria</taxon>
        <taxon>Bacillati</taxon>
        <taxon>Actinomycetota</taxon>
        <taxon>Actinomycetes</taxon>
        <taxon>Micromonosporales</taxon>
        <taxon>Micromonosporaceae</taxon>
        <taxon>Actinoplanes</taxon>
    </lineage>
</organism>
<evidence type="ECO:0000256" key="1">
    <source>
        <dbReference type="SAM" id="MobiDB-lite"/>
    </source>
</evidence>
<evidence type="ECO:0000313" key="2">
    <source>
        <dbReference type="EMBL" id="MBB4763489.1"/>
    </source>
</evidence>
<sequence length="935" mass="99466">MSLDWEPLDRHMQKAEHAEVTALLLAATEQERLASAARVEARIRATRADDWWTHGIDPAGGYALAVIGCMPSPARAAALLCRRDLRERWHEIPVDAFLRIARDRELPWLGDLGLRLAEGLRTQALWGGVWSFVSAVLRAAGVIPSPTEAVLRGWLNELSDVRDRDHPEQYTDRMRAQPFLDALLPSVFDIDGLGSVLNTGYYRMGVGWCNTPLFPAAVAQLVAEGRLDRGRIAAATVDRLVRGDRPHHLRPFVLLHDALALTVDELAAFAPEYARLLPDAPSTVAALAQRALRAVGDAGRLELDTLLPASPPTLLRKEKNVVKAQLALLDRAVRREPERAGEVLETVAEAFAHPALDIQERALTLVDRRCAGLPADTRARLAEAATALGGDLRARAAATLGSSAGDPRASSAATFGSSAGDLRAGAAATFGSSAGDLRAGAAATFGGAAAETSPVAATTPALPPPPAEMPTPIADAAELAEEVVALLHGQSAVRWERVLAGLVARRAAGETAQLAAALEPVLDGHPHHFTEHHWGHWQRIGLLGDAIRAVIAPDRHGGGLLRMIAGVRAAHQGDDSALAATPDGILSLRIAEISVQVAKAPVPMLVATPAYVNGGLPAEVLLQRLRLAEAQGWQPWQLDLEQALLRVPRDRDAEVTRRAGELTTPAGREFARWLTTGGLPDPVSTRFEQRADGRKVSGYRPPSVARRVVANLEPVRDGGLYLEKRLVRLDHRSGTDYFRNDLVPDLDVLTMALPHHREVVAARALLGFATLADEKGLSGGSSFPQLAEASGPIGPAMTLALAYLCGAGHRSDRAAAVDAFLILAARDEPFAAALGADLGDLCGDGTVKLNRVVLALADAHAAGASGSVWETIAAALPLLLPRAPRGLPDLLELATRVATETGARGEIERLAEAAAKPGGTRLAKEARRLRTVLRT</sequence>
<reference evidence="2 3" key="1">
    <citation type="submission" date="2020-08" db="EMBL/GenBank/DDBJ databases">
        <title>Sequencing the genomes of 1000 actinobacteria strains.</title>
        <authorList>
            <person name="Klenk H.-P."/>
        </authorList>
    </citation>
    <scope>NUCLEOTIDE SEQUENCE [LARGE SCALE GENOMIC DNA]</scope>
    <source>
        <strain evidence="2 3">DSM 43149</strain>
    </source>
</reference>
<accession>A0A7W7MRH1</accession>
<proteinExistence type="predicted"/>
<name>A0A7W7MRH1_9ACTN</name>
<evidence type="ECO:0008006" key="4">
    <source>
        <dbReference type="Google" id="ProtNLM"/>
    </source>
</evidence>
<evidence type="ECO:0000313" key="3">
    <source>
        <dbReference type="Proteomes" id="UP000578112"/>
    </source>
</evidence>
<dbReference type="AlphaFoldDB" id="A0A7W7MRH1"/>